<reference evidence="1 2" key="1">
    <citation type="journal article" date="2021" name="Appl. Environ. Microbiol.">
        <title>Genetic linkage and physical mapping for an oyster mushroom Pleurotus cornucopiae and QTL analysis for the trait cap color.</title>
        <authorList>
            <person name="Zhang Y."/>
            <person name="Gao W."/>
            <person name="Sonnenberg A."/>
            <person name="Chen Q."/>
            <person name="Zhang J."/>
            <person name="Huang C."/>
        </authorList>
    </citation>
    <scope>NUCLEOTIDE SEQUENCE [LARGE SCALE GENOMIC DNA]</scope>
    <source>
        <strain evidence="1">CCMSSC00406</strain>
    </source>
</reference>
<evidence type="ECO:0000313" key="2">
    <source>
        <dbReference type="Proteomes" id="UP000824881"/>
    </source>
</evidence>
<protein>
    <submittedName>
        <fullName evidence="1">Uncharacterized protein</fullName>
    </submittedName>
</protein>
<accession>A0ACB7IVP0</accession>
<evidence type="ECO:0000313" key="1">
    <source>
        <dbReference type="EMBL" id="KAG9222284.1"/>
    </source>
</evidence>
<name>A0ACB7IVP0_PLECO</name>
<dbReference type="EMBL" id="WQMT02000005">
    <property type="protein sequence ID" value="KAG9222284.1"/>
    <property type="molecule type" value="Genomic_DNA"/>
</dbReference>
<dbReference type="Proteomes" id="UP000824881">
    <property type="component" value="Unassembled WGS sequence"/>
</dbReference>
<sequence length="1394" mass="151417">MDIALDKAAILALFLETLLYGIFLVLFCLTLLVLLLRGDSGKTQRHRLVPLGIVMMVLATAHLINDFVRAIQAFVVKDGWQIDAIAYYAEISHPLHLVKGALYVTQTTLGDAIMIWRCYVILDQRLLVLIPNVVVLLVNSGAGYSVVWALWKASSGTTIFQSGSPWIMTFFTLTMCINITCTTAIAWRIYRTRSPLIKRTRLTPVLLAFVESGALYASSVLALMIAYASDSNGQYAALDVVTPLVGITFCLIVLQIQFHLTSNVWNTNGPITINTISAFRSAKQHGGEGREEHTFTYPMQPLAVHVGVEQGCKQNCSPDECKRAGYEEPTTSCDNFDATLDMEVLVWTLAEPQEIRQEISPGSLYPTATTPSDAEGTRSPPPGAMAKIRTIFKQHPANQNTGNGPTPAKSDKDAVLPVLSTADAKKFGLENFGNTWCALKSSLEYSYPMLMLTVSRVARSYANSVIQALYFCAPFRDLVVQAIEVPHPPNQTIHSATSSSPTLGTPSTSGTTSVPTIDSIPYSPSKPPISTTPIPIPPHPPTLFSALRSLYAHISTNPAERGTVAPRAFIDKLKEVNEIFRSTTMHQDAHEFLNFLLNKIVEEIEEDKRSVQQAKEKESLVNVDDLSNSVTTSSTSGISPHDATLVHKLFEGVLTSETRCLTCETVSSRDESFLDLSIDIEQNSSVTACLRQFSASEMLCQKNKFFCDSCCDLQEAEKRMKIKRLPNVLALHLKRFKYQEDLQKYVKLAYRVAFPFELRLFNTVDDAEDADRLYELFGIVVHIGNGPHHGHYISIIKTLGSWLVFDDVTVSPIAEADIPKYFGDPAGSSSPNSGSAYVLYYQAIDIDLVGLGLKEPEPEPAPVTRGVVVEQPVGLGVSLDGTVSGGSVEESPALPPGLSVEGSAVSTPEGSTSIPLPPPALQLDTTALDKPVPNGVASSMSPPKTGMSNFMSSIRRSGSQSGYAEPSRNGIDGRQHGLDLSPRPTNGVAGSDEEIGTVPEADESDQKSDPKEKRKEPEKKGKWLFNRRSIRLGDRDKDKDKERNGRHGQSASEYNAPSGVPDPSPSSGHWFKTSGHSKPPRRPSEPVSFFNPSHFGSDPMHSNGHNTPNHTQNGLTPESTYTNGSEALDPSPKTSKARPKTSSGASLAMTEINGDLTNGYDSAKSTSSSHLSTPLSSSPQPITGSRSMDPQLASSSTSPNGRESWHPRPLPPVPRSPDHKKSLTHLPSMTKDILRGLPSIPRPSTAGGRPSSKYSAEPPVPSPALPAAYANHSRAKSNGYNPGSPHDPDATMKGKDRDNSNYIPGLRTSAALDDVASPNFVMSSPENALASTATVGSGSSSASSNLKRATRKLSLGFGRRDREERHREKDIRDREKLKEKTKDPTLFPGLSPRF</sequence>
<keyword evidence="2" id="KW-1185">Reference proteome</keyword>
<gene>
    <name evidence="1" type="ORF">CCMSSC00406_0006581</name>
</gene>
<organism evidence="1 2">
    <name type="scientific">Pleurotus cornucopiae</name>
    <name type="common">Cornucopia mushroom</name>
    <dbReference type="NCBI Taxonomy" id="5321"/>
    <lineage>
        <taxon>Eukaryota</taxon>
        <taxon>Fungi</taxon>
        <taxon>Dikarya</taxon>
        <taxon>Basidiomycota</taxon>
        <taxon>Agaricomycotina</taxon>
        <taxon>Agaricomycetes</taxon>
        <taxon>Agaricomycetidae</taxon>
        <taxon>Agaricales</taxon>
        <taxon>Pleurotineae</taxon>
        <taxon>Pleurotaceae</taxon>
        <taxon>Pleurotus</taxon>
    </lineage>
</organism>
<comment type="caution">
    <text evidence="1">The sequence shown here is derived from an EMBL/GenBank/DDBJ whole genome shotgun (WGS) entry which is preliminary data.</text>
</comment>
<proteinExistence type="predicted"/>